<protein>
    <submittedName>
        <fullName evidence="2">DUF5074 domain-containing protein</fullName>
    </submittedName>
</protein>
<organism evidence="2 3">
    <name type="scientific">Bacteroides caccae</name>
    <dbReference type="NCBI Taxonomy" id="47678"/>
    <lineage>
        <taxon>Bacteria</taxon>
        <taxon>Pseudomonadati</taxon>
        <taxon>Bacteroidota</taxon>
        <taxon>Bacteroidia</taxon>
        <taxon>Bacteroidales</taxon>
        <taxon>Bacteroidaceae</taxon>
        <taxon>Bacteroides</taxon>
    </lineage>
</organism>
<dbReference type="EMBL" id="JAUONL010000007">
    <property type="protein sequence ID" value="MDO6358181.1"/>
    <property type="molecule type" value="Genomic_DNA"/>
</dbReference>
<dbReference type="Proteomes" id="UP001170023">
    <property type="component" value="Unassembled WGS sequence"/>
</dbReference>
<reference evidence="1" key="2">
    <citation type="submission" date="2023-07" db="EMBL/GenBank/DDBJ databases">
        <title>Whole Genome Sequencing of Colonoscopy isolates.</title>
        <authorList>
            <person name="Surve S.V."/>
            <person name="Valls R.A."/>
            <person name="Barrak K.E."/>
            <person name="Gardner T.B."/>
            <person name="O'Toole G.A."/>
        </authorList>
    </citation>
    <scope>NUCLEOTIDE SEQUENCE</scope>
    <source>
        <strain evidence="1">GP0119</strain>
    </source>
</reference>
<dbReference type="EMBL" id="QRUO01000012">
    <property type="protein sequence ID" value="RGR69800.1"/>
    <property type="molecule type" value="Genomic_DNA"/>
</dbReference>
<dbReference type="RefSeq" id="WP_122139402.1">
    <property type="nucleotide sequence ID" value="NZ_JAQCWB010000010.1"/>
</dbReference>
<comment type="caution">
    <text evidence="2">The sequence shown here is derived from an EMBL/GenBank/DDBJ whole genome shotgun (WGS) entry which is preliminary data.</text>
</comment>
<accession>A0A412FNS2</accession>
<dbReference type="Pfam" id="PF16819">
    <property type="entry name" value="DUF5074"/>
    <property type="match status" value="1"/>
</dbReference>
<dbReference type="SUPFAM" id="SSF63829">
    <property type="entry name" value="Calcium-dependent phosphotriesterase"/>
    <property type="match status" value="1"/>
</dbReference>
<dbReference type="AlphaFoldDB" id="A0A412FNS2"/>
<reference evidence="2 3" key="1">
    <citation type="submission" date="2018-08" db="EMBL/GenBank/DDBJ databases">
        <title>A genome reference for cultivated species of the human gut microbiota.</title>
        <authorList>
            <person name="Zou Y."/>
            <person name="Xue W."/>
            <person name="Luo G."/>
        </authorList>
    </citation>
    <scope>NUCLEOTIDE SEQUENCE [LARGE SCALE GENOMIC DNA]</scope>
    <source>
        <strain evidence="2 3">AF24-29LB</strain>
    </source>
</reference>
<dbReference type="PROSITE" id="PS51257">
    <property type="entry name" value="PROKAR_LIPOPROTEIN"/>
    <property type="match status" value="1"/>
</dbReference>
<dbReference type="Proteomes" id="UP000284205">
    <property type="component" value="Unassembled WGS sequence"/>
</dbReference>
<evidence type="ECO:0000313" key="2">
    <source>
        <dbReference type="EMBL" id="RGR69800.1"/>
    </source>
</evidence>
<dbReference type="InterPro" id="IPR015943">
    <property type="entry name" value="WD40/YVTN_repeat-like_dom_sf"/>
</dbReference>
<evidence type="ECO:0000313" key="3">
    <source>
        <dbReference type="Proteomes" id="UP000284205"/>
    </source>
</evidence>
<gene>
    <name evidence="2" type="ORF">DWY26_13450</name>
    <name evidence="1" type="ORF">Q4469_10840</name>
</gene>
<name>A0A412FNS2_9BACE</name>
<proteinExistence type="predicted"/>
<sequence length="434" mass="47539">MKRYFVLAVVALGLFFTACDEEENLNSSVWIGSESESNVIAQLDTLYLDARIENLSGAMRYLWTVDGKKVSTASTYKFSQPKTGEYVIGLAVSDDKGENLQTTMTAKVEGRFGKGAFILNEGNMGNETGTLTFVDSKGIAVDSAYYRVNQTLLGNVCQDLFISDNKMYILSQNGAKNGGEGLLTIANATSLEKEKVYDNTTLSWPSNLAVVGENLYIRDNNGVYMLDTSTEVLTFVEGTKGALKNRMAVVGDKAFVMGNKQLFVIQNGAVIHTVSFESALSGVAKTYDGNLWVSCTKPASIIKVSPVDYKTIDSHTLNVSIGAGWGVAPAFSAKDDIIYFSNAGFKLYRHVFSQNETEEVADIKEYVEDAGIYYNSLGVDPVSGEVYFATLKGYADYKTNDIAIFDFNKTPALQFDIKNKNSFPAGVFFTENFK</sequence>
<dbReference type="Gene3D" id="2.130.10.10">
    <property type="entry name" value="YVTN repeat-like/Quinoprotein amine dehydrogenase"/>
    <property type="match status" value="1"/>
</dbReference>
<dbReference type="InterPro" id="IPR031815">
    <property type="entry name" value="DUF5074"/>
</dbReference>
<evidence type="ECO:0000313" key="1">
    <source>
        <dbReference type="EMBL" id="MDO6358181.1"/>
    </source>
</evidence>